<proteinExistence type="predicted"/>
<name>A0A1I5UTM4_9BACT</name>
<dbReference type="Pfam" id="PF07606">
    <property type="entry name" value="DUF1569"/>
    <property type="match status" value="1"/>
</dbReference>
<gene>
    <name evidence="1" type="ORF">SAMN05444277_10436</name>
</gene>
<reference evidence="1 2" key="1">
    <citation type="submission" date="2016-10" db="EMBL/GenBank/DDBJ databases">
        <authorList>
            <person name="de Groot N.N."/>
        </authorList>
    </citation>
    <scope>NUCLEOTIDE SEQUENCE [LARGE SCALE GENOMIC DNA]</scope>
    <source>
        <strain evidence="1 2">DSM 28286</strain>
    </source>
</reference>
<keyword evidence="2" id="KW-1185">Reference proteome</keyword>
<dbReference type="Proteomes" id="UP000199031">
    <property type="component" value="Unassembled WGS sequence"/>
</dbReference>
<dbReference type="Gene3D" id="1.20.120.450">
    <property type="entry name" value="dinb family like domain"/>
    <property type="match status" value="1"/>
</dbReference>
<dbReference type="EMBL" id="FOXQ01000004">
    <property type="protein sequence ID" value="SFP98613.1"/>
    <property type="molecule type" value="Genomic_DNA"/>
</dbReference>
<dbReference type="InterPro" id="IPR011463">
    <property type="entry name" value="DUF1569"/>
</dbReference>
<dbReference type="STRING" id="1465490.SAMN05444277_10436"/>
<dbReference type="OrthoDB" id="2599194at2"/>
<sequence>MGNIFIKEDKDDILRRIDELHPNSKAMWGKMNVSQMLAHCVVPTRISAGEIESKQSLIGKLFGSIAKKQMLSSPEMKKGLPTAPNFIIKNTPDFYESQQTLKDAIERLYETDKTDLVQRKHPFFGKMTIEEWGILNYKHYDHHLKQFGV</sequence>
<dbReference type="RefSeq" id="WP_090657175.1">
    <property type="nucleotide sequence ID" value="NZ_FOXQ01000004.1"/>
</dbReference>
<evidence type="ECO:0008006" key="3">
    <source>
        <dbReference type="Google" id="ProtNLM"/>
    </source>
</evidence>
<organism evidence="1 2">
    <name type="scientific">Parafilimonas terrae</name>
    <dbReference type="NCBI Taxonomy" id="1465490"/>
    <lineage>
        <taxon>Bacteria</taxon>
        <taxon>Pseudomonadati</taxon>
        <taxon>Bacteroidota</taxon>
        <taxon>Chitinophagia</taxon>
        <taxon>Chitinophagales</taxon>
        <taxon>Chitinophagaceae</taxon>
        <taxon>Parafilimonas</taxon>
    </lineage>
</organism>
<dbReference type="AlphaFoldDB" id="A0A1I5UTM4"/>
<protein>
    <recommendedName>
        <fullName evidence="3">DUF1569 domain-containing protein</fullName>
    </recommendedName>
</protein>
<accession>A0A1I5UTM4</accession>
<dbReference type="InterPro" id="IPR034660">
    <property type="entry name" value="DinB/YfiT-like"/>
</dbReference>
<evidence type="ECO:0000313" key="2">
    <source>
        <dbReference type="Proteomes" id="UP000199031"/>
    </source>
</evidence>
<evidence type="ECO:0000313" key="1">
    <source>
        <dbReference type="EMBL" id="SFP98613.1"/>
    </source>
</evidence>